<keyword evidence="2" id="KW-1185">Reference proteome</keyword>
<organism evidence="1 2">
    <name type="scientific">Bogoriella caseilytica</name>
    <dbReference type="NCBI Taxonomy" id="56055"/>
    <lineage>
        <taxon>Bacteria</taxon>
        <taxon>Bacillati</taxon>
        <taxon>Actinomycetota</taxon>
        <taxon>Actinomycetes</taxon>
        <taxon>Micrococcales</taxon>
        <taxon>Bogoriellaceae</taxon>
        <taxon>Bogoriella</taxon>
    </lineage>
</organism>
<evidence type="ECO:0008006" key="3">
    <source>
        <dbReference type="Google" id="ProtNLM"/>
    </source>
</evidence>
<dbReference type="OrthoDB" id="512504at2"/>
<dbReference type="Pfam" id="PF07100">
    <property type="entry name" value="ASRT"/>
    <property type="match status" value="1"/>
</dbReference>
<name>A0A3N2BBF9_9MICO</name>
<dbReference type="InterPro" id="IPR036698">
    <property type="entry name" value="TM1070-like_sf"/>
</dbReference>
<accession>A0A3N2BBF9</accession>
<dbReference type="InterPro" id="IPR009794">
    <property type="entry name" value="ASRT"/>
</dbReference>
<gene>
    <name evidence="1" type="ORF">EDD31_0951</name>
</gene>
<evidence type="ECO:0000313" key="2">
    <source>
        <dbReference type="Proteomes" id="UP000280668"/>
    </source>
</evidence>
<evidence type="ECO:0000313" key="1">
    <source>
        <dbReference type="EMBL" id="ROR72596.1"/>
    </source>
</evidence>
<comment type="caution">
    <text evidence="1">The sequence shown here is derived from an EMBL/GenBank/DDBJ whole genome shotgun (WGS) entry which is preliminary data.</text>
</comment>
<dbReference type="AlphaFoldDB" id="A0A3N2BBF9"/>
<dbReference type="RefSeq" id="WP_123303138.1">
    <property type="nucleotide sequence ID" value="NZ_RKHK01000001.1"/>
</dbReference>
<dbReference type="Proteomes" id="UP000280668">
    <property type="component" value="Unassembled WGS sequence"/>
</dbReference>
<reference evidence="1 2" key="1">
    <citation type="submission" date="2018-11" db="EMBL/GenBank/DDBJ databases">
        <title>Sequencing the genomes of 1000 actinobacteria strains.</title>
        <authorList>
            <person name="Klenk H.-P."/>
        </authorList>
    </citation>
    <scope>NUCLEOTIDE SEQUENCE [LARGE SCALE GENOMIC DNA]</scope>
    <source>
        <strain evidence="1 2">DSM 11294</strain>
    </source>
</reference>
<dbReference type="PIRSF" id="PIRSF008711">
    <property type="entry name" value="UCP008711"/>
    <property type="match status" value="1"/>
</dbReference>
<protein>
    <recommendedName>
        <fullName evidence="3">Sensory rhodopsin transducer</fullName>
    </recommendedName>
</protein>
<sequence length="124" mass="13349">MSANYASRHWAFSAGYIPSAATGLEPDFTSRDEICLLNPGAKDACAEITVLHTDQEPVGPYRIEVAARRVKHVRINDLIDPAAVPLDVAYGLTLESDQPVVVQLRHLDSRQEALAVSVTGALPG</sequence>
<dbReference type="EMBL" id="RKHK01000001">
    <property type="protein sequence ID" value="ROR72596.1"/>
    <property type="molecule type" value="Genomic_DNA"/>
</dbReference>
<dbReference type="SUPFAM" id="SSF89232">
    <property type="entry name" value="Hypothetical protein TM1070"/>
    <property type="match status" value="1"/>
</dbReference>
<proteinExistence type="predicted"/>
<dbReference type="Gene3D" id="2.60.290.11">
    <property type="entry name" value="TM1070-like"/>
    <property type="match status" value="1"/>
</dbReference>